<protein>
    <submittedName>
        <fullName evidence="2">Uncharacterized protein</fullName>
    </submittedName>
</protein>
<accession>A0A803MW33</accession>
<reference evidence="2" key="2">
    <citation type="submission" date="2021-03" db="UniProtKB">
        <authorList>
            <consortium name="EnsemblPlants"/>
        </authorList>
    </citation>
    <scope>IDENTIFICATION</scope>
</reference>
<dbReference type="OMA" id="DIGRHES"/>
<reference evidence="2" key="1">
    <citation type="journal article" date="2017" name="Nature">
        <title>The genome of Chenopodium quinoa.</title>
        <authorList>
            <person name="Jarvis D.E."/>
            <person name="Ho Y.S."/>
            <person name="Lightfoot D.J."/>
            <person name="Schmoeckel S.M."/>
            <person name="Li B."/>
            <person name="Borm T.J.A."/>
            <person name="Ohyanagi H."/>
            <person name="Mineta K."/>
            <person name="Michell C.T."/>
            <person name="Saber N."/>
            <person name="Kharbatia N.M."/>
            <person name="Rupper R.R."/>
            <person name="Sharp A.R."/>
            <person name="Dally N."/>
            <person name="Boughton B.A."/>
            <person name="Woo Y.H."/>
            <person name="Gao G."/>
            <person name="Schijlen E.G.W.M."/>
            <person name="Guo X."/>
            <person name="Momin A.A."/>
            <person name="Negrao S."/>
            <person name="Al-Babili S."/>
            <person name="Gehring C."/>
            <person name="Roessner U."/>
            <person name="Jung C."/>
            <person name="Murphy K."/>
            <person name="Arold S.T."/>
            <person name="Gojobori T."/>
            <person name="van der Linden C.G."/>
            <person name="van Loo E.N."/>
            <person name="Jellen E.N."/>
            <person name="Maughan P.J."/>
            <person name="Tester M."/>
        </authorList>
    </citation>
    <scope>NUCLEOTIDE SEQUENCE [LARGE SCALE GENOMIC DNA]</scope>
    <source>
        <strain evidence="2">cv. PI 614886</strain>
    </source>
</reference>
<evidence type="ECO:0000313" key="2">
    <source>
        <dbReference type="EnsemblPlants" id="AUR62036198-RA:cds"/>
    </source>
</evidence>
<dbReference type="EnsemblPlants" id="AUR62036198-RA">
    <property type="protein sequence ID" value="AUR62036198-RA:cds"/>
    <property type="gene ID" value="AUR62036198"/>
</dbReference>
<dbReference type="PANTHER" id="PTHR33155:SF9">
    <property type="entry name" value="FANTASTIC FOUR-LIKE PROTEIN (DUF3049)"/>
    <property type="match status" value="1"/>
</dbReference>
<keyword evidence="3" id="KW-1185">Reference proteome</keyword>
<name>A0A803MW33_CHEQI</name>
<dbReference type="PANTHER" id="PTHR33155">
    <property type="entry name" value="FANTASTIC FOUR-LIKE PROTEIN (DUF3049)"/>
    <property type="match status" value="1"/>
</dbReference>
<feature type="region of interest" description="Disordered" evidence="1">
    <location>
        <begin position="93"/>
        <end position="127"/>
    </location>
</feature>
<evidence type="ECO:0000313" key="3">
    <source>
        <dbReference type="Proteomes" id="UP000596660"/>
    </source>
</evidence>
<dbReference type="Gramene" id="AUR62036198-RA">
    <property type="protein sequence ID" value="AUR62036198-RA:cds"/>
    <property type="gene ID" value="AUR62036198"/>
</dbReference>
<proteinExistence type="predicted"/>
<evidence type="ECO:0000256" key="1">
    <source>
        <dbReference type="SAM" id="MobiDB-lite"/>
    </source>
</evidence>
<sequence length="237" mass="25903">MAACKSLRHIFENTIVPENNSSPSSASSLIDSLSSWNHIKTLKPPLDHSFTEIFGELHFKENHSNPTSSFFPPPPTSTSVASAFPIDLVSQKSDIDKQQDEKSGGALTSFPTNDGYSRPYHRKSDSFSSLNSDSLQLCTEGLGSESLGDVEDLTLEVQNTNPKLHVRRHSSDSYCRKIKVNGATMFPPPIAYIGQAGKPSVSFQSYRENGRYQIITAGGLDILESENNSPKSKSGFS</sequence>
<organism evidence="2 3">
    <name type="scientific">Chenopodium quinoa</name>
    <name type="common">Quinoa</name>
    <dbReference type="NCBI Taxonomy" id="63459"/>
    <lineage>
        <taxon>Eukaryota</taxon>
        <taxon>Viridiplantae</taxon>
        <taxon>Streptophyta</taxon>
        <taxon>Embryophyta</taxon>
        <taxon>Tracheophyta</taxon>
        <taxon>Spermatophyta</taxon>
        <taxon>Magnoliopsida</taxon>
        <taxon>eudicotyledons</taxon>
        <taxon>Gunneridae</taxon>
        <taxon>Pentapetalae</taxon>
        <taxon>Caryophyllales</taxon>
        <taxon>Chenopodiaceae</taxon>
        <taxon>Chenopodioideae</taxon>
        <taxon>Atripliceae</taxon>
        <taxon>Chenopodium</taxon>
    </lineage>
</organism>
<dbReference type="AlphaFoldDB" id="A0A803MW33"/>
<dbReference type="Proteomes" id="UP000596660">
    <property type="component" value="Unplaced"/>
</dbReference>
<feature type="compositionally biased region" description="Basic and acidic residues" evidence="1">
    <location>
        <begin position="93"/>
        <end position="103"/>
    </location>
</feature>
<dbReference type="InterPro" id="IPR021410">
    <property type="entry name" value="FAF"/>
</dbReference>